<protein>
    <recommendedName>
        <fullName evidence="2">Biotin transporter</fullName>
    </recommendedName>
</protein>
<feature type="transmembrane region" description="Helical" evidence="3">
    <location>
        <begin position="74"/>
        <end position="93"/>
    </location>
</feature>
<feature type="transmembrane region" description="Helical" evidence="3">
    <location>
        <begin position="48"/>
        <end position="67"/>
    </location>
</feature>
<dbReference type="RefSeq" id="WP_143416582.1">
    <property type="nucleotide sequence ID" value="NZ_VJXR01000001.1"/>
</dbReference>
<evidence type="ECO:0000256" key="3">
    <source>
        <dbReference type="SAM" id="Phobius"/>
    </source>
</evidence>
<evidence type="ECO:0000313" key="5">
    <source>
        <dbReference type="Proteomes" id="UP000318693"/>
    </source>
</evidence>
<gene>
    <name evidence="4" type="ORF">FJ693_00545</name>
</gene>
<organism evidence="4 5">
    <name type="scientific">Georgenia yuyongxinii</name>
    <dbReference type="NCBI Taxonomy" id="2589797"/>
    <lineage>
        <taxon>Bacteria</taxon>
        <taxon>Bacillati</taxon>
        <taxon>Actinomycetota</taxon>
        <taxon>Actinomycetes</taxon>
        <taxon>Micrococcales</taxon>
        <taxon>Bogoriellaceae</taxon>
        <taxon>Georgenia</taxon>
    </lineage>
</organism>
<dbReference type="AlphaFoldDB" id="A0A552WXS8"/>
<keyword evidence="3" id="KW-0812">Transmembrane</keyword>
<keyword evidence="3" id="KW-1133">Transmembrane helix</keyword>
<dbReference type="PANTHER" id="PTHR34295:SF1">
    <property type="entry name" value="BIOTIN TRANSPORTER BIOY"/>
    <property type="match status" value="1"/>
</dbReference>
<proteinExistence type="inferred from homology"/>
<comment type="subcellular location">
    <subcellularLocation>
        <location evidence="2">Cell membrane</location>
        <topology evidence="2">Multi-pass membrane protein</topology>
    </subcellularLocation>
</comment>
<dbReference type="PIRSF" id="PIRSF016661">
    <property type="entry name" value="BioY"/>
    <property type="match status" value="1"/>
</dbReference>
<keyword evidence="5" id="KW-1185">Reference proteome</keyword>
<evidence type="ECO:0000256" key="2">
    <source>
        <dbReference type="PIRNR" id="PIRNR016661"/>
    </source>
</evidence>
<keyword evidence="2 3" id="KW-0472">Membrane</keyword>
<evidence type="ECO:0000313" key="4">
    <source>
        <dbReference type="EMBL" id="TRW47628.1"/>
    </source>
</evidence>
<evidence type="ECO:0000256" key="1">
    <source>
        <dbReference type="ARBA" id="ARBA00010692"/>
    </source>
</evidence>
<dbReference type="GO" id="GO:0005886">
    <property type="term" value="C:plasma membrane"/>
    <property type="evidence" value="ECO:0007669"/>
    <property type="project" value="UniProtKB-SubCell"/>
</dbReference>
<feature type="transmembrane region" description="Helical" evidence="3">
    <location>
        <begin position="129"/>
        <end position="153"/>
    </location>
</feature>
<accession>A0A552WXS8</accession>
<name>A0A552WXS8_9MICO</name>
<comment type="caution">
    <text evidence="4">The sequence shown here is derived from an EMBL/GenBank/DDBJ whole genome shotgun (WGS) entry which is preliminary data.</text>
</comment>
<reference evidence="4 5" key="1">
    <citation type="submission" date="2019-07" db="EMBL/GenBank/DDBJ databases">
        <title>Georgenia wutianyii sp. nov. and Georgenia *** sp. nov. isolated from plateau pika (Ochotona curzoniae) in the Qinghai-Tibet plateau of China.</title>
        <authorList>
            <person name="Tian Z."/>
        </authorList>
    </citation>
    <scope>NUCLEOTIDE SEQUENCE [LARGE SCALE GENOMIC DNA]</scope>
    <source>
        <strain evidence="4 5">Z446</strain>
    </source>
</reference>
<feature type="transmembrane region" description="Helical" evidence="3">
    <location>
        <begin position="21"/>
        <end position="42"/>
    </location>
</feature>
<dbReference type="Pfam" id="PF02632">
    <property type="entry name" value="BioY"/>
    <property type="match status" value="1"/>
</dbReference>
<sequence length="195" mass="19703">MSIAIPARRPVLADLLPAHRLRDATLVVAGAATVALVGQVAVPLPFTPVPITLGTLAVLTVGGALGTARATLSLSLYVLVGVLGAPVFAGATGGWAAPSFGYVLGYIPAAACAGWLSRRGADRSYWRSAGSSAAATLLVYAMGVPWLAAAVGVGIREALIMGVLPFVAGDLAKAALAALPLPTIWRLCGERPGQR</sequence>
<dbReference type="EMBL" id="VJXR01000001">
    <property type="protein sequence ID" value="TRW47628.1"/>
    <property type="molecule type" value="Genomic_DNA"/>
</dbReference>
<keyword evidence="2" id="KW-1003">Cell membrane</keyword>
<dbReference type="PANTHER" id="PTHR34295">
    <property type="entry name" value="BIOTIN TRANSPORTER BIOY"/>
    <property type="match status" value="1"/>
</dbReference>
<dbReference type="Proteomes" id="UP000318693">
    <property type="component" value="Unassembled WGS sequence"/>
</dbReference>
<dbReference type="InterPro" id="IPR003784">
    <property type="entry name" value="BioY"/>
</dbReference>
<dbReference type="Gene3D" id="1.10.1760.20">
    <property type="match status" value="1"/>
</dbReference>
<keyword evidence="2" id="KW-0813">Transport</keyword>
<dbReference type="GO" id="GO:0015225">
    <property type="term" value="F:biotin transmembrane transporter activity"/>
    <property type="evidence" value="ECO:0007669"/>
    <property type="project" value="UniProtKB-UniRule"/>
</dbReference>
<comment type="similarity">
    <text evidence="1 2">Belongs to the BioY family.</text>
</comment>